<dbReference type="GeneID" id="13402568"/>
<dbReference type="InterPro" id="IPR040152">
    <property type="entry name" value="Atp25"/>
</dbReference>
<evidence type="ECO:0000313" key="10">
    <source>
        <dbReference type="EMBL" id="EGP84321.1"/>
    </source>
</evidence>
<accession>F9XJG9</accession>
<keyword evidence="7 8" id="KW-0472">Membrane</keyword>
<comment type="similarity">
    <text evidence="3 8">Belongs to the ATP25 family.</text>
</comment>
<dbReference type="RefSeq" id="XP_003849345.1">
    <property type="nucleotide sequence ID" value="XM_003849297.1"/>
</dbReference>
<evidence type="ECO:0000256" key="7">
    <source>
        <dbReference type="ARBA" id="ARBA00023136"/>
    </source>
</evidence>
<dbReference type="STRING" id="336722.F9XJG9"/>
<dbReference type="GO" id="GO:0005743">
    <property type="term" value="C:mitochondrial inner membrane"/>
    <property type="evidence" value="ECO:0007669"/>
    <property type="project" value="UniProtKB-SubCell"/>
</dbReference>
<comment type="function">
    <text evidence="8">Mitochondrial mRNA stabilization factor.</text>
</comment>
<dbReference type="Gene3D" id="3.30.460.10">
    <property type="entry name" value="Beta Polymerase, domain 2"/>
    <property type="match status" value="1"/>
</dbReference>
<keyword evidence="6 8" id="KW-0496">Mitochondrion</keyword>
<evidence type="ECO:0000256" key="6">
    <source>
        <dbReference type="ARBA" id="ARBA00023128"/>
    </source>
</evidence>
<gene>
    <name evidence="10" type="ORF">MYCGRDRAFT_110705</name>
</gene>
<sequence>MVLPTTAAKNAACHCCRQWVLRSFIASIGGSGVLPTSQHAQRRTFSVSPNWRNPRQRVRRDAKEDFALNDINDGFAAPVYGHDYAAQTPAIEEKPPSTEEAATEAPAVLEKEIAEPETSVASETASPQQEHVPWYLQVDPPIPTQENNISARQKLPDLPDHPPPILEPLLSQISIDLGLDDLTILDLRTLDPPPALGANLLMLIGTARSEKHLHVSADKLCRWLRSQYKLSPFADGLLGRQELKLKLRRKAKRSKLMSAVGVKSTAETELDEGIRTGWVCVNVGRVEGGDLPKTEEEIAREQNFIGFGERSTGSRIVVQMMTEEKRGDLDLEKLWATIQRKSDREKQALLAEDETANTEETLSETFPRNEIPKVDENPKETRLEPPPGNELFYLRGVNGQRGQVRSFHSYAPSFRQAFFSASKSEPAADDFSSLDVDWPTRATDEPSSHAAEGHRKDGQTVDVQDFLKTWRSYPQTFRPRSRELYVSFFKALGEGTLTPLSAEDSSSGMELSEGVGKTDVDAGQHTSEVFEESFQAQAYLEAREYLRDALNDMEAEDPIVTFDGSAQVGMRKWCDEDLHDASPPRMTEHATALRPTPSPAAAKPILPSIEESISPSPTKSAVRLSASASKHHSAGELLPAIDFTTFNVPLAGKEAQSMQDSPPTTERPAVHKVASGPSIWTALPENYPSSANAQSTTDETTLVAQASGSDHQSVVPASAPSQAALPADESVVEALIQSLDFATSYFRQVIQRTVKTDLDTRIQNLPQELSDRILECYLNSTMPSGDAAVNIDHTREPVKVPAALHIDRSLRSKYAKLYYGHGQFNIAEEFGWTPALFAARILKWVSMVAPEHRRLIATVRVGVPDVPSAPEFRSIHTCMITLALRGHPLLKRLAMHEKLCVYSDEGEYRVEDLGLPRAPKENDD</sequence>
<protein>
    <recommendedName>
        <fullName evidence="8">ATPase synthesis protein 25</fullName>
    </recommendedName>
</protein>
<keyword evidence="5 8" id="KW-0809">Transit peptide</keyword>
<evidence type="ECO:0000256" key="4">
    <source>
        <dbReference type="ARBA" id="ARBA00022792"/>
    </source>
</evidence>
<dbReference type="AlphaFoldDB" id="F9XJG9"/>
<evidence type="ECO:0000256" key="8">
    <source>
        <dbReference type="RuleBase" id="RU367062"/>
    </source>
</evidence>
<dbReference type="FunFam" id="3.30.460.10:FF:000044">
    <property type="entry name" value="ATPase synthesis protein 25, mitochondrial"/>
    <property type="match status" value="1"/>
</dbReference>
<dbReference type="PANTHER" id="PTHR28087">
    <property type="entry name" value="ATPASE SYNTHESIS PROTEIN 25, MITOCHONDRIAL"/>
    <property type="match status" value="1"/>
</dbReference>
<dbReference type="KEGG" id="ztr:MYCGRDRAFT_110705"/>
<proteinExistence type="inferred from homology"/>
<keyword evidence="11" id="KW-1185">Reference proteome</keyword>
<feature type="compositionally biased region" description="Basic and acidic residues" evidence="9">
    <location>
        <begin position="370"/>
        <end position="383"/>
    </location>
</feature>
<evidence type="ECO:0000256" key="5">
    <source>
        <dbReference type="ARBA" id="ARBA00022946"/>
    </source>
</evidence>
<reference evidence="10 11" key="1">
    <citation type="journal article" date="2011" name="PLoS Genet.">
        <title>Finished genome of the fungal wheat pathogen Mycosphaerella graminicola reveals dispensome structure, chromosome plasticity, and stealth pathogenesis.</title>
        <authorList>
            <person name="Goodwin S.B."/>
            <person name="Ben M'barek S."/>
            <person name="Dhillon B."/>
            <person name="Wittenberg A.H.J."/>
            <person name="Crane C.F."/>
            <person name="Hane J.K."/>
            <person name="Foster A.J."/>
            <person name="Van der Lee T.A.J."/>
            <person name="Grimwood J."/>
            <person name="Aerts A."/>
            <person name="Antoniw J."/>
            <person name="Bailey A."/>
            <person name="Bluhm B."/>
            <person name="Bowler J."/>
            <person name="Bristow J."/>
            <person name="van der Burgt A."/>
            <person name="Canto-Canche B."/>
            <person name="Churchill A.C.L."/>
            <person name="Conde-Ferraez L."/>
            <person name="Cools H.J."/>
            <person name="Coutinho P.M."/>
            <person name="Csukai M."/>
            <person name="Dehal P."/>
            <person name="De Wit P."/>
            <person name="Donzelli B."/>
            <person name="van de Geest H.C."/>
            <person name="van Ham R.C.H.J."/>
            <person name="Hammond-Kosack K.E."/>
            <person name="Henrissat B."/>
            <person name="Kilian A."/>
            <person name="Kobayashi A.K."/>
            <person name="Koopmann E."/>
            <person name="Kourmpetis Y."/>
            <person name="Kuzniar A."/>
            <person name="Lindquist E."/>
            <person name="Lombard V."/>
            <person name="Maliepaard C."/>
            <person name="Martins N."/>
            <person name="Mehrabi R."/>
            <person name="Nap J.P.H."/>
            <person name="Ponomarenko A."/>
            <person name="Rudd J.J."/>
            <person name="Salamov A."/>
            <person name="Schmutz J."/>
            <person name="Schouten H.J."/>
            <person name="Shapiro H."/>
            <person name="Stergiopoulos I."/>
            <person name="Torriani S.F.F."/>
            <person name="Tu H."/>
            <person name="de Vries R.P."/>
            <person name="Waalwijk C."/>
            <person name="Ware S.B."/>
            <person name="Wiebenga A."/>
            <person name="Zwiers L.-H."/>
            <person name="Oliver R.P."/>
            <person name="Grigoriev I.V."/>
            <person name="Kema G.H.J."/>
        </authorList>
    </citation>
    <scope>NUCLEOTIDE SEQUENCE [LARGE SCALE GENOMIC DNA]</scope>
    <source>
        <strain evidence="11">CBS 115943 / IPO323</strain>
    </source>
</reference>
<evidence type="ECO:0000313" key="11">
    <source>
        <dbReference type="Proteomes" id="UP000008062"/>
    </source>
</evidence>
<name>F9XJG9_ZYMTI</name>
<dbReference type="PANTHER" id="PTHR28087:SF1">
    <property type="entry name" value="ATPASE SYNTHESIS PROTEIN 25, MITOCHONDRIAL"/>
    <property type="match status" value="1"/>
</dbReference>
<dbReference type="GO" id="GO:0140053">
    <property type="term" value="P:mitochondrial gene expression"/>
    <property type="evidence" value="ECO:0007669"/>
    <property type="project" value="UniProtKB-UniRule"/>
</dbReference>
<organism evidence="10 11">
    <name type="scientific">Zymoseptoria tritici (strain CBS 115943 / IPO323)</name>
    <name type="common">Speckled leaf blotch fungus</name>
    <name type="synonym">Septoria tritici</name>
    <dbReference type="NCBI Taxonomy" id="336722"/>
    <lineage>
        <taxon>Eukaryota</taxon>
        <taxon>Fungi</taxon>
        <taxon>Dikarya</taxon>
        <taxon>Ascomycota</taxon>
        <taxon>Pezizomycotina</taxon>
        <taxon>Dothideomycetes</taxon>
        <taxon>Dothideomycetidae</taxon>
        <taxon>Mycosphaerellales</taxon>
        <taxon>Mycosphaerellaceae</taxon>
        <taxon>Zymoseptoria</taxon>
    </lineage>
</organism>
<dbReference type="Proteomes" id="UP000008062">
    <property type="component" value="Chromosome 9"/>
</dbReference>
<dbReference type="InterPro" id="IPR043519">
    <property type="entry name" value="NT_sf"/>
</dbReference>
<dbReference type="eggNOG" id="ENOG502RGZN">
    <property type="taxonomic scope" value="Eukaryota"/>
</dbReference>
<evidence type="ECO:0000256" key="3">
    <source>
        <dbReference type="ARBA" id="ARBA00010787"/>
    </source>
</evidence>
<evidence type="ECO:0000256" key="2">
    <source>
        <dbReference type="ARBA" id="ARBA00004443"/>
    </source>
</evidence>
<feature type="region of interest" description="Disordered" evidence="9">
    <location>
        <begin position="345"/>
        <end position="388"/>
    </location>
</feature>
<evidence type="ECO:0000256" key="1">
    <source>
        <dbReference type="ARBA" id="ARBA00003470"/>
    </source>
</evidence>
<dbReference type="InParanoid" id="F9XJG9"/>
<keyword evidence="4 8" id="KW-0999">Mitochondrion inner membrane</keyword>
<comment type="subcellular location">
    <subcellularLocation>
        <location evidence="2 8">Mitochondrion inner membrane</location>
        <topology evidence="2 8">Peripheral membrane protein</topology>
        <orientation evidence="2 8">Matrix side</orientation>
    </subcellularLocation>
</comment>
<dbReference type="OrthoDB" id="107372at2759"/>
<dbReference type="EMBL" id="CM001204">
    <property type="protein sequence ID" value="EGP84321.1"/>
    <property type="molecule type" value="Genomic_DNA"/>
</dbReference>
<feature type="region of interest" description="Disordered" evidence="9">
    <location>
        <begin position="500"/>
        <end position="520"/>
    </location>
</feature>
<dbReference type="GO" id="GO:0048255">
    <property type="term" value="P:mRNA stabilization"/>
    <property type="evidence" value="ECO:0007669"/>
    <property type="project" value="TreeGrafter"/>
</dbReference>
<dbReference type="HOGENOM" id="CLU_315978_0_0_1"/>
<evidence type="ECO:0000256" key="9">
    <source>
        <dbReference type="SAM" id="MobiDB-lite"/>
    </source>
</evidence>
<comment type="function">
    <text evidence="1">Probable mitochondrial mRNA stabilization factor.</text>
</comment>